<sequence>MAENKILKTDQSHATANSTLQLSSGTYQPKWIPYEETGLDDYLRDNGFSIFDICLSVKLGDYKIYEVLVHENGIGDLGKLFKFLEPFHKDSLLVHEKGQVEAFRITYHSYKTYKANKAGGLSPAEEEACNCRLEQFKPRLPELDMGMGSEPSDLDIRIYAINYKFQYIIIFDNNAGYGRNVQLHQLLSMNLASLKDFCEKIEPPEGRRSDPGCYDTNTFPTNWGELLKFHRTQWDQRKTSAAEPSQVNQLSLAQNHCLGERES</sequence>
<dbReference type="AlphaFoldDB" id="A0A0U1MB81"/>
<dbReference type="EMBL" id="CVMT01000022">
    <property type="protein sequence ID" value="CRG92863.1"/>
    <property type="molecule type" value="Genomic_DNA"/>
</dbReference>
<proteinExistence type="predicted"/>
<evidence type="ECO:0000313" key="1">
    <source>
        <dbReference type="EMBL" id="CRG92863.1"/>
    </source>
</evidence>
<keyword evidence="2" id="KW-1185">Reference proteome</keyword>
<reference evidence="1 2" key="1">
    <citation type="submission" date="2015-04" db="EMBL/GenBank/DDBJ databases">
        <authorList>
            <person name="Syromyatnikov M.Y."/>
            <person name="Popov V.N."/>
        </authorList>
    </citation>
    <scope>NUCLEOTIDE SEQUENCE [LARGE SCALE GENOMIC DNA]</scope>
    <source>
        <strain evidence="1">WF-38-12</strain>
    </source>
</reference>
<accession>A0A0U1MB81</accession>
<dbReference type="Proteomes" id="UP000054383">
    <property type="component" value="Unassembled WGS sequence"/>
</dbReference>
<protein>
    <submittedName>
        <fullName evidence="1">Uncharacterized protein</fullName>
    </submittedName>
</protein>
<name>A0A0U1MB81_TALIS</name>
<organism evidence="1 2">
    <name type="scientific">Talaromyces islandicus</name>
    <name type="common">Penicillium islandicum</name>
    <dbReference type="NCBI Taxonomy" id="28573"/>
    <lineage>
        <taxon>Eukaryota</taxon>
        <taxon>Fungi</taxon>
        <taxon>Dikarya</taxon>
        <taxon>Ascomycota</taxon>
        <taxon>Pezizomycotina</taxon>
        <taxon>Eurotiomycetes</taxon>
        <taxon>Eurotiomycetidae</taxon>
        <taxon>Eurotiales</taxon>
        <taxon>Trichocomaceae</taxon>
        <taxon>Talaromyces</taxon>
        <taxon>Talaromyces sect. Islandici</taxon>
    </lineage>
</organism>
<gene>
    <name evidence="1" type="ORF">PISL3812_09936</name>
</gene>
<evidence type="ECO:0000313" key="2">
    <source>
        <dbReference type="Proteomes" id="UP000054383"/>
    </source>
</evidence>